<dbReference type="Gene3D" id="2.115.10.20">
    <property type="entry name" value="Glycosyl hydrolase domain, family 43"/>
    <property type="match status" value="1"/>
</dbReference>
<dbReference type="AlphaFoldDB" id="A0A812XF71"/>
<dbReference type="EMBL" id="CAJNIZ010045472">
    <property type="protein sequence ID" value="CAE7721146.1"/>
    <property type="molecule type" value="Genomic_DNA"/>
</dbReference>
<comment type="caution">
    <text evidence="1">The sequence shown here is derived from an EMBL/GenBank/DDBJ whole genome shotgun (WGS) entry which is preliminary data.</text>
</comment>
<accession>A0A812XF71</accession>
<reference evidence="1" key="1">
    <citation type="submission" date="2021-02" db="EMBL/GenBank/DDBJ databases">
        <authorList>
            <person name="Dougan E. K."/>
            <person name="Rhodes N."/>
            <person name="Thang M."/>
            <person name="Chan C."/>
        </authorList>
    </citation>
    <scope>NUCLEOTIDE SEQUENCE</scope>
</reference>
<evidence type="ECO:0000313" key="1">
    <source>
        <dbReference type="EMBL" id="CAE7721146.1"/>
    </source>
</evidence>
<keyword evidence="2" id="KW-1185">Reference proteome</keyword>
<dbReference type="Proteomes" id="UP000649617">
    <property type="component" value="Unassembled WGS sequence"/>
</dbReference>
<proteinExistence type="predicted"/>
<gene>
    <name evidence="1" type="ORF">SPIL2461_LOCUS20557</name>
</gene>
<name>A0A812XF71_SYMPI</name>
<organism evidence="1 2">
    <name type="scientific">Symbiodinium pilosum</name>
    <name type="common">Dinoflagellate</name>
    <dbReference type="NCBI Taxonomy" id="2952"/>
    <lineage>
        <taxon>Eukaryota</taxon>
        <taxon>Sar</taxon>
        <taxon>Alveolata</taxon>
        <taxon>Dinophyceae</taxon>
        <taxon>Suessiales</taxon>
        <taxon>Symbiodiniaceae</taxon>
        <taxon>Symbiodinium</taxon>
    </lineage>
</organism>
<protein>
    <submittedName>
        <fullName evidence="1">Uncharacterized protein</fullName>
    </submittedName>
</protein>
<evidence type="ECO:0000313" key="2">
    <source>
        <dbReference type="Proteomes" id="UP000649617"/>
    </source>
</evidence>
<dbReference type="InterPro" id="IPR023296">
    <property type="entry name" value="Glyco_hydro_beta-prop_sf"/>
</dbReference>
<dbReference type="OrthoDB" id="195678at2759"/>
<dbReference type="SUPFAM" id="SSF75005">
    <property type="entry name" value="Arabinanase/levansucrase/invertase"/>
    <property type="match status" value="1"/>
</dbReference>
<sequence>MGRSTNPFGPYLDKNGMDMAVLDSTTQNPGGSYFLRSALNVSASDKSAIGSRYIGPGHVAFFEYTDAVGEHVMIVTFHFYDATQAGGAYLGARRVFFDSTCWPYVDGQTWEVSNLFDMATTSTSASTSASSSATVSSTTGMASSSRSACAILSIQSLILALSCSKWF</sequence>